<proteinExistence type="predicted"/>
<name>A0A9W8BBW6_9FUNG</name>
<evidence type="ECO:0000313" key="3">
    <source>
        <dbReference type="Proteomes" id="UP001151582"/>
    </source>
</evidence>
<accession>A0A9W8BBW6</accession>
<dbReference type="OrthoDB" id="10354701at2759"/>
<gene>
    <name evidence="2" type="ORF">H4R34_001181</name>
</gene>
<evidence type="ECO:0000256" key="1">
    <source>
        <dbReference type="SAM" id="MobiDB-lite"/>
    </source>
</evidence>
<comment type="caution">
    <text evidence="2">The sequence shown here is derived from an EMBL/GenBank/DDBJ whole genome shotgun (WGS) entry which is preliminary data.</text>
</comment>
<sequence length="87" mass="9739">MLSRQSTRITLSDADLGDFERRRLEYARQHPAVFQRLKHTFAASQSAPSGPLALPSAHDESNLAQSSVEQQRKQPQKTVAQRIGLEP</sequence>
<dbReference type="EMBL" id="JANBQB010000048">
    <property type="protein sequence ID" value="KAJ1983594.1"/>
    <property type="molecule type" value="Genomic_DNA"/>
</dbReference>
<organism evidence="2 3">
    <name type="scientific">Dimargaris verticillata</name>
    <dbReference type="NCBI Taxonomy" id="2761393"/>
    <lineage>
        <taxon>Eukaryota</taxon>
        <taxon>Fungi</taxon>
        <taxon>Fungi incertae sedis</taxon>
        <taxon>Zoopagomycota</taxon>
        <taxon>Kickxellomycotina</taxon>
        <taxon>Dimargaritomycetes</taxon>
        <taxon>Dimargaritales</taxon>
        <taxon>Dimargaritaceae</taxon>
        <taxon>Dimargaris</taxon>
    </lineage>
</organism>
<keyword evidence="3" id="KW-1185">Reference proteome</keyword>
<dbReference type="AlphaFoldDB" id="A0A9W8BBW6"/>
<reference evidence="2" key="1">
    <citation type="submission" date="2022-07" db="EMBL/GenBank/DDBJ databases">
        <title>Phylogenomic reconstructions and comparative analyses of Kickxellomycotina fungi.</title>
        <authorList>
            <person name="Reynolds N.K."/>
            <person name="Stajich J.E."/>
            <person name="Barry K."/>
            <person name="Grigoriev I.V."/>
            <person name="Crous P."/>
            <person name="Smith M.E."/>
        </authorList>
    </citation>
    <scope>NUCLEOTIDE SEQUENCE</scope>
    <source>
        <strain evidence="2">RSA 567</strain>
    </source>
</reference>
<dbReference type="Proteomes" id="UP001151582">
    <property type="component" value="Unassembled WGS sequence"/>
</dbReference>
<feature type="region of interest" description="Disordered" evidence="1">
    <location>
        <begin position="44"/>
        <end position="87"/>
    </location>
</feature>
<protein>
    <submittedName>
        <fullName evidence="2">Uncharacterized protein</fullName>
    </submittedName>
</protein>
<evidence type="ECO:0000313" key="2">
    <source>
        <dbReference type="EMBL" id="KAJ1983594.1"/>
    </source>
</evidence>